<name>A0ABR1ZVU8_9ROSI</name>
<keyword evidence="6" id="KW-0472">Membrane</keyword>
<dbReference type="CDD" id="cd14066">
    <property type="entry name" value="STKc_IRAK"/>
    <property type="match status" value="1"/>
</dbReference>
<protein>
    <recommendedName>
        <fullName evidence="8">Protein kinase domain-containing protein</fullName>
    </recommendedName>
</protein>
<evidence type="ECO:0000256" key="1">
    <source>
        <dbReference type="ARBA" id="ARBA00022527"/>
    </source>
</evidence>
<keyword evidence="1" id="KW-0418">Kinase</keyword>
<sequence length="571" mass="63571">MLSRVSLGYFLLTLLSISALLQHGALAGRFLTEKLKDEENKPQKTWKENPDSNGSEAGDFFATINREVPSCPDPLHNSRTTATATSPAMSTPGLTAKNLSHHQHNTSLSYNFIVIITVSLVSVVVVFTIFLIIVMFRRLKSVEKHNSCNESGSINNSTSSRFIARTTINFESSPDVKARCLYGGSVRTPTSRYKGVQVFTYKELEQATDNFSEINVIGNGGFGVVYKGFLADGTMAAIKRLHRDGKQMERAFRMEVDLLSRLNCPYLVKLLGYCDDQHHRLLIYEFMVNGALQQHLHCPGNQYRPLDWGNRLIIALDCARALEFLHEHASPTVIHRDLTCSNILLDENLQAKVSDFGLAKMGSDKVNGQISTRVLGTTGYLAPEYASKGKLTTKSDVYSYGVVLLQLLTGRVPVDIKRPPGEHVLVSWALPRLTNRDKVDEMVDPAIQGQYSKKDLIQVAAIAAMCVQPEADYRPLMVDVVQSLIPIVKSSNSISSSGSWMPCWLHEKPESSTSTICPENYYTSQVESKSPHQLLSLLKQSENVGLVKENIAKKPVERNHMARKTHSEEKK</sequence>
<dbReference type="Gene3D" id="1.10.510.10">
    <property type="entry name" value="Transferase(Phosphotransferase) domain 1"/>
    <property type="match status" value="1"/>
</dbReference>
<feature type="transmembrane region" description="Helical" evidence="6">
    <location>
        <begin position="112"/>
        <end position="136"/>
    </location>
</feature>
<feature type="compositionally biased region" description="Low complexity" evidence="5">
    <location>
        <begin position="80"/>
        <end position="92"/>
    </location>
</feature>
<keyword evidence="6" id="KW-1133">Transmembrane helix</keyword>
<reference evidence="9 10" key="1">
    <citation type="journal article" date="2024" name="G3 (Bethesda)">
        <title>Genome assembly of Hibiscus sabdariffa L. provides insights into metabolisms of medicinal natural products.</title>
        <authorList>
            <person name="Kim T."/>
        </authorList>
    </citation>
    <scope>NUCLEOTIDE SEQUENCE [LARGE SCALE GENOMIC DNA]</scope>
    <source>
        <strain evidence="9">TK-2024</strain>
        <tissue evidence="9">Old leaves</tissue>
    </source>
</reference>
<evidence type="ECO:0000256" key="5">
    <source>
        <dbReference type="SAM" id="MobiDB-lite"/>
    </source>
</evidence>
<keyword evidence="1" id="KW-0723">Serine/threonine-protein kinase</keyword>
<dbReference type="InterPro" id="IPR008266">
    <property type="entry name" value="Tyr_kinase_AS"/>
</dbReference>
<dbReference type="InterPro" id="IPR011009">
    <property type="entry name" value="Kinase-like_dom_sf"/>
</dbReference>
<keyword evidence="6" id="KW-0812">Transmembrane</keyword>
<dbReference type="PROSITE" id="PS50011">
    <property type="entry name" value="PROTEIN_KINASE_DOM"/>
    <property type="match status" value="1"/>
</dbReference>
<gene>
    <name evidence="9" type="ORF">V6N11_057106</name>
</gene>
<feature type="signal peptide" evidence="7">
    <location>
        <begin position="1"/>
        <end position="27"/>
    </location>
</feature>
<dbReference type="SUPFAM" id="SSF56112">
    <property type="entry name" value="Protein kinase-like (PK-like)"/>
    <property type="match status" value="1"/>
</dbReference>
<evidence type="ECO:0000313" key="9">
    <source>
        <dbReference type="EMBL" id="KAK8484876.1"/>
    </source>
</evidence>
<feature type="binding site" evidence="4">
    <location>
        <position position="239"/>
    </location>
    <ligand>
        <name>ATP</name>
        <dbReference type="ChEBI" id="CHEBI:30616"/>
    </ligand>
</feature>
<dbReference type="Pfam" id="PF07714">
    <property type="entry name" value="PK_Tyr_Ser-Thr"/>
    <property type="match status" value="1"/>
</dbReference>
<keyword evidence="1" id="KW-0808">Transferase</keyword>
<dbReference type="EMBL" id="JBBPBN010000531">
    <property type="protein sequence ID" value="KAK8484876.1"/>
    <property type="molecule type" value="Genomic_DNA"/>
</dbReference>
<evidence type="ECO:0000259" key="8">
    <source>
        <dbReference type="PROSITE" id="PS50011"/>
    </source>
</evidence>
<dbReference type="Gene3D" id="3.30.200.20">
    <property type="entry name" value="Phosphorylase Kinase, domain 1"/>
    <property type="match status" value="1"/>
</dbReference>
<feature type="region of interest" description="Disordered" evidence="5">
    <location>
        <begin position="70"/>
        <end position="98"/>
    </location>
</feature>
<evidence type="ECO:0000256" key="4">
    <source>
        <dbReference type="PROSITE-ProRule" id="PRU10141"/>
    </source>
</evidence>
<keyword evidence="2 4" id="KW-0547">Nucleotide-binding</keyword>
<feature type="domain" description="Protein kinase" evidence="8">
    <location>
        <begin position="211"/>
        <end position="488"/>
    </location>
</feature>
<dbReference type="PANTHER" id="PTHR47989:SF2">
    <property type="entry name" value="SERINE_THREONINE-PROTEIN KINASE PBL7-RELATED"/>
    <property type="match status" value="1"/>
</dbReference>
<evidence type="ECO:0000256" key="3">
    <source>
        <dbReference type="ARBA" id="ARBA00022840"/>
    </source>
</evidence>
<evidence type="ECO:0000313" key="10">
    <source>
        <dbReference type="Proteomes" id="UP001396334"/>
    </source>
</evidence>
<keyword evidence="3 4" id="KW-0067">ATP-binding</keyword>
<comment type="caution">
    <text evidence="9">The sequence shown here is derived from an EMBL/GenBank/DDBJ whole genome shotgun (WGS) entry which is preliminary data.</text>
</comment>
<keyword evidence="7" id="KW-0732">Signal</keyword>
<organism evidence="9 10">
    <name type="scientific">Hibiscus sabdariffa</name>
    <name type="common">roselle</name>
    <dbReference type="NCBI Taxonomy" id="183260"/>
    <lineage>
        <taxon>Eukaryota</taxon>
        <taxon>Viridiplantae</taxon>
        <taxon>Streptophyta</taxon>
        <taxon>Embryophyta</taxon>
        <taxon>Tracheophyta</taxon>
        <taxon>Spermatophyta</taxon>
        <taxon>Magnoliopsida</taxon>
        <taxon>eudicotyledons</taxon>
        <taxon>Gunneridae</taxon>
        <taxon>Pentapetalae</taxon>
        <taxon>rosids</taxon>
        <taxon>malvids</taxon>
        <taxon>Malvales</taxon>
        <taxon>Malvaceae</taxon>
        <taxon>Malvoideae</taxon>
        <taxon>Hibiscus</taxon>
    </lineage>
</organism>
<dbReference type="PANTHER" id="PTHR47989">
    <property type="entry name" value="OS01G0750732 PROTEIN"/>
    <property type="match status" value="1"/>
</dbReference>
<accession>A0ABR1ZVU8</accession>
<dbReference type="Proteomes" id="UP001396334">
    <property type="component" value="Unassembled WGS sequence"/>
</dbReference>
<evidence type="ECO:0000256" key="7">
    <source>
        <dbReference type="SAM" id="SignalP"/>
    </source>
</evidence>
<evidence type="ECO:0000256" key="2">
    <source>
        <dbReference type="ARBA" id="ARBA00022741"/>
    </source>
</evidence>
<keyword evidence="10" id="KW-1185">Reference proteome</keyword>
<dbReference type="InterPro" id="IPR001245">
    <property type="entry name" value="Ser-Thr/Tyr_kinase_cat_dom"/>
</dbReference>
<dbReference type="PROSITE" id="PS00107">
    <property type="entry name" value="PROTEIN_KINASE_ATP"/>
    <property type="match status" value="1"/>
</dbReference>
<feature type="chain" id="PRO_5045633680" description="Protein kinase domain-containing protein" evidence="7">
    <location>
        <begin position="28"/>
        <end position="571"/>
    </location>
</feature>
<dbReference type="InterPro" id="IPR000719">
    <property type="entry name" value="Prot_kinase_dom"/>
</dbReference>
<dbReference type="PROSITE" id="PS00109">
    <property type="entry name" value="PROTEIN_KINASE_TYR"/>
    <property type="match status" value="1"/>
</dbReference>
<dbReference type="InterPro" id="IPR017441">
    <property type="entry name" value="Protein_kinase_ATP_BS"/>
</dbReference>
<evidence type="ECO:0000256" key="6">
    <source>
        <dbReference type="SAM" id="Phobius"/>
    </source>
</evidence>
<proteinExistence type="predicted"/>